<feature type="transmembrane region" description="Helical" evidence="1">
    <location>
        <begin position="15"/>
        <end position="35"/>
    </location>
</feature>
<dbReference type="EMBL" id="FNHG01000023">
    <property type="protein sequence ID" value="SDM81124.1"/>
    <property type="molecule type" value="Genomic_DNA"/>
</dbReference>
<organism evidence="3 4">
    <name type="scientific">Maricaulis salignorans</name>
    <dbReference type="NCBI Taxonomy" id="144026"/>
    <lineage>
        <taxon>Bacteria</taxon>
        <taxon>Pseudomonadati</taxon>
        <taxon>Pseudomonadota</taxon>
        <taxon>Alphaproteobacteria</taxon>
        <taxon>Maricaulales</taxon>
        <taxon>Maricaulaceae</taxon>
        <taxon>Maricaulis</taxon>
    </lineage>
</organism>
<evidence type="ECO:0000313" key="4">
    <source>
        <dbReference type="Proteomes" id="UP000199759"/>
    </source>
</evidence>
<gene>
    <name evidence="3" type="ORF">SAMN04488568_12327</name>
</gene>
<feature type="transmembrane region" description="Helical" evidence="1">
    <location>
        <begin position="200"/>
        <end position="225"/>
    </location>
</feature>
<dbReference type="AlphaFoldDB" id="A0A1G9W975"/>
<dbReference type="Pfam" id="PF04235">
    <property type="entry name" value="DUF418"/>
    <property type="match status" value="1"/>
</dbReference>
<evidence type="ECO:0000313" key="3">
    <source>
        <dbReference type="EMBL" id="SDM81124.1"/>
    </source>
</evidence>
<feature type="transmembrane region" description="Helical" evidence="1">
    <location>
        <begin position="137"/>
        <end position="161"/>
    </location>
</feature>
<feature type="transmembrane region" description="Helical" evidence="1">
    <location>
        <begin position="317"/>
        <end position="337"/>
    </location>
</feature>
<keyword evidence="4" id="KW-1185">Reference proteome</keyword>
<keyword evidence="1" id="KW-0812">Transmembrane</keyword>
<dbReference type="STRING" id="144026.SAMN04488568_12327"/>
<proteinExistence type="predicted"/>
<keyword evidence="1" id="KW-0472">Membrane</keyword>
<dbReference type="PANTHER" id="PTHR30590">
    <property type="entry name" value="INNER MEMBRANE PROTEIN"/>
    <property type="match status" value="1"/>
</dbReference>
<keyword evidence="1" id="KW-1133">Transmembrane helix</keyword>
<dbReference type="Proteomes" id="UP000199759">
    <property type="component" value="Unassembled WGS sequence"/>
</dbReference>
<sequence>MSAAPTTERLIGIDALRGVAVLGILMMNVQAFAMVPGAYDYPVAHMDMSGLNAGVWAIGHTFFSMKFITIFSALFGAGIMLMVGESTDTRLHYRRMWWLFAIGMLHAYLLWYGDILVPYALFGMLAVKARFWSTGKLIIWGLALITLTGVLVIGLFHAVLAMKGFDPMILGVSEEIVAASVAANQAGYLTQLPDNALTAAGAQFASLLVFGGRILGVMLIGMALFKNGFLSARLKSPTYFAIGVPSLFFGLALSAWSSEHALASGFALDTAWQTGLSNYVGSLLAALGYAAGIMLICKSGWVSWLVQVFAATGRMAFTNYLTQTLIMTFIFVGAPGLGLFGTVERVDQAKLVLLVWALQLIWSPLWLSRFRFGPFEWAWRSLSYGRLQPMLRERS</sequence>
<feature type="transmembrane region" description="Helical" evidence="1">
    <location>
        <begin position="349"/>
        <end position="367"/>
    </location>
</feature>
<name>A0A1G9W975_9PROT</name>
<dbReference type="RefSeq" id="WP_176780372.1">
    <property type="nucleotide sequence ID" value="NZ_FNHG01000023.1"/>
</dbReference>
<dbReference type="InterPro" id="IPR052529">
    <property type="entry name" value="Bact_Transport_Assoc"/>
</dbReference>
<dbReference type="PANTHER" id="PTHR30590:SF2">
    <property type="entry name" value="INNER MEMBRANE PROTEIN"/>
    <property type="match status" value="1"/>
</dbReference>
<protein>
    <recommendedName>
        <fullName evidence="2">DUF418 domain-containing protein</fullName>
    </recommendedName>
</protein>
<feature type="transmembrane region" description="Helical" evidence="1">
    <location>
        <begin position="96"/>
        <end position="117"/>
    </location>
</feature>
<evidence type="ECO:0000256" key="1">
    <source>
        <dbReference type="SAM" id="Phobius"/>
    </source>
</evidence>
<reference evidence="3 4" key="1">
    <citation type="submission" date="2016-10" db="EMBL/GenBank/DDBJ databases">
        <authorList>
            <person name="de Groot N.N."/>
        </authorList>
    </citation>
    <scope>NUCLEOTIDE SEQUENCE [LARGE SCALE GENOMIC DNA]</scope>
    <source>
        <strain evidence="3 4">DSM 16077</strain>
    </source>
</reference>
<feature type="transmembrane region" description="Helical" evidence="1">
    <location>
        <begin position="276"/>
        <end position="296"/>
    </location>
</feature>
<feature type="transmembrane region" description="Helical" evidence="1">
    <location>
        <begin position="237"/>
        <end position="256"/>
    </location>
</feature>
<accession>A0A1G9W975</accession>
<feature type="domain" description="DUF418" evidence="2">
    <location>
        <begin position="224"/>
        <end position="385"/>
    </location>
</feature>
<feature type="transmembrane region" description="Helical" evidence="1">
    <location>
        <begin position="55"/>
        <end position="84"/>
    </location>
</feature>
<evidence type="ECO:0000259" key="2">
    <source>
        <dbReference type="Pfam" id="PF04235"/>
    </source>
</evidence>
<dbReference type="InterPro" id="IPR007349">
    <property type="entry name" value="DUF418"/>
</dbReference>